<dbReference type="SMART" id="SM00342">
    <property type="entry name" value="HTH_ARAC"/>
    <property type="match status" value="1"/>
</dbReference>
<name>A0A848M394_PAELE</name>
<dbReference type="GO" id="GO:0043565">
    <property type="term" value="F:sequence-specific DNA binding"/>
    <property type="evidence" value="ECO:0007669"/>
    <property type="project" value="InterPro"/>
</dbReference>
<evidence type="ECO:0000256" key="3">
    <source>
        <dbReference type="ARBA" id="ARBA00022553"/>
    </source>
</evidence>
<dbReference type="GO" id="GO:0005737">
    <property type="term" value="C:cytoplasm"/>
    <property type="evidence" value="ECO:0007669"/>
    <property type="project" value="UniProtKB-SubCell"/>
</dbReference>
<dbReference type="Gene3D" id="3.40.50.2300">
    <property type="match status" value="1"/>
</dbReference>
<evidence type="ECO:0000256" key="1">
    <source>
        <dbReference type="ARBA" id="ARBA00004496"/>
    </source>
</evidence>
<keyword evidence="4" id="KW-0902">Two-component regulatory system</keyword>
<keyword evidence="2" id="KW-0963">Cytoplasm</keyword>
<keyword evidence="12" id="KW-1185">Reference proteome</keyword>
<dbReference type="PRINTS" id="PR00032">
    <property type="entry name" value="HTHARAC"/>
</dbReference>
<dbReference type="RefSeq" id="WP_169503407.1">
    <property type="nucleotide sequence ID" value="NZ_JABBPN010000002.1"/>
</dbReference>
<organism evidence="11 12">
    <name type="scientific">Paenibacillus lemnae</name>
    <dbReference type="NCBI Taxonomy" id="1330551"/>
    <lineage>
        <taxon>Bacteria</taxon>
        <taxon>Bacillati</taxon>
        <taxon>Bacillota</taxon>
        <taxon>Bacilli</taxon>
        <taxon>Bacillales</taxon>
        <taxon>Paenibacillaceae</taxon>
        <taxon>Paenibacillus</taxon>
    </lineage>
</organism>
<keyword evidence="5" id="KW-0805">Transcription regulation</keyword>
<dbReference type="AlphaFoldDB" id="A0A848M394"/>
<sequence>MYQLLIVDDEEWVVDGVAATLPCEELQIDHIYKAGSAAEAQDILKRYAIDLLITDIRMPGMSGLELMEEISRSSKSTKCILLTGYAEFEYAKQALKTGAADYLLKPVDDEDLITSVKQALQDIQQEWETVVSHEHTVQTLREHRPLLQRDLLLELLQGRLAAGSQLSSKLSSLDIPFQEQDSVALMLIRLEEPFVHYSHSDLLLLEYAVHNIAEEVLRGRMNLWFGKESHGYLVFVVKPVLEENAVSDIKQDLERLAGQIQKHVAAYLKGSISLMISKWGVFPDHVHTAYESGLISFRKHIGSSTGFLLSMQDEPHTVPVRTLQQLYEPPLLTDLLEAGRWDCFSEKLESIFEELEENFSHSAEHALEVYCSVIGAFAFMAHKSGYELYGWLGNRLEDPLRFDDFRTLSQLKDWTFRTAAIVRSELESEASNTQTRTVKKIHKFVEEHLSESLSLQRIADHVYLHPVYVSQVFKAVSGESLTDYILRVRMERAAYLLRSSPKKIYEVAELLGYQHVPYFIKVFKKYYGSTPQEFRDVYDL</sequence>
<dbReference type="Pfam" id="PF12833">
    <property type="entry name" value="HTH_18"/>
    <property type="match status" value="1"/>
</dbReference>
<evidence type="ECO:0000256" key="7">
    <source>
        <dbReference type="ARBA" id="ARBA00023163"/>
    </source>
</evidence>
<dbReference type="GO" id="GO:0000160">
    <property type="term" value="P:phosphorelay signal transduction system"/>
    <property type="evidence" value="ECO:0007669"/>
    <property type="project" value="UniProtKB-KW"/>
</dbReference>
<keyword evidence="3 8" id="KW-0597">Phosphoprotein</keyword>
<dbReference type="Gene3D" id="1.10.10.60">
    <property type="entry name" value="Homeodomain-like"/>
    <property type="match status" value="2"/>
</dbReference>
<keyword evidence="7" id="KW-0804">Transcription</keyword>
<dbReference type="PROSITE" id="PS50110">
    <property type="entry name" value="RESPONSE_REGULATORY"/>
    <property type="match status" value="1"/>
</dbReference>
<dbReference type="CDD" id="cd17536">
    <property type="entry name" value="REC_YesN-like"/>
    <property type="match status" value="1"/>
</dbReference>
<dbReference type="Proteomes" id="UP000565468">
    <property type="component" value="Unassembled WGS sequence"/>
</dbReference>
<evidence type="ECO:0000313" key="11">
    <source>
        <dbReference type="EMBL" id="NMO94711.1"/>
    </source>
</evidence>
<dbReference type="SUPFAM" id="SSF52172">
    <property type="entry name" value="CheY-like"/>
    <property type="match status" value="1"/>
</dbReference>
<dbReference type="InterPro" id="IPR051552">
    <property type="entry name" value="HptR"/>
</dbReference>
<dbReference type="InterPro" id="IPR020449">
    <property type="entry name" value="Tscrpt_reg_AraC-type_HTH"/>
</dbReference>
<dbReference type="InterPro" id="IPR018060">
    <property type="entry name" value="HTH_AraC"/>
</dbReference>
<feature type="domain" description="HTH araC/xylS-type" evidence="9">
    <location>
        <begin position="439"/>
        <end position="537"/>
    </location>
</feature>
<dbReference type="InterPro" id="IPR011006">
    <property type="entry name" value="CheY-like_superfamily"/>
</dbReference>
<dbReference type="GO" id="GO:0003700">
    <property type="term" value="F:DNA-binding transcription factor activity"/>
    <property type="evidence" value="ECO:0007669"/>
    <property type="project" value="InterPro"/>
</dbReference>
<accession>A0A848M394</accession>
<evidence type="ECO:0000259" key="9">
    <source>
        <dbReference type="PROSITE" id="PS01124"/>
    </source>
</evidence>
<dbReference type="PANTHER" id="PTHR42713:SF3">
    <property type="entry name" value="TRANSCRIPTIONAL REGULATORY PROTEIN HPTR"/>
    <property type="match status" value="1"/>
</dbReference>
<evidence type="ECO:0000256" key="5">
    <source>
        <dbReference type="ARBA" id="ARBA00023015"/>
    </source>
</evidence>
<keyword evidence="6" id="KW-0238">DNA-binding</keyword>
<dbReference type="PANTHER" id="PTHR42713">
    <property type="entry name" value="HISTIDINE KINASE-RELATED"/>
    <property type="match status" value="1"/>
</dbReference>
<dbReference type="InterPro" id="IPR018062">
    <property type="entry name" value="HTH_AraC-typ_CS"/>
</dbReference>
<feature type="modified residue" description="4-aspartylphosphate" evidence="8">
    <location>
        <position position="55"/>
    </location>
</feature>
<evidence type="ECO:0000256" key="4">
    <source>
        <dbReference type="ARBA" id="ARBA00023012"/>
    </source>
</evidence>
<evidence type="ECO:0000313" key="12">
    <source>
        <dbReference type="Proteomes" id="UP000565468"/>
    </source>
</evidence>
<dbReference type="SUPFAM" id="SSF46689">
    <property type="entry name" value="Homeodomain-like"/>
    <property type="match status" value="2"/>
</dbReference>
<dbReference type="Pfam" id="PF00072">
    <property type="entry name" value="Response_reg"/>
    <property type="match status" value="1"/>
</dbReference>
<evidence type="ECO:0000256" key="8">
    <source>
        <dbReference type="PROSITE-ProRule" id="PRU00169"/>
    </source>
</evidence>
<evidence type="ECO:0000256" key="2">
    <source>
        <dbReference type="ARBA" id="ARBA00022490"/>
    </source>
</evidence>
<dbReference type="PROSITE" id="PS01124">
    <property type="entry name" value="HTH_ARAC_FAMILY_2"/>
    <property type="match status" value="1"/>
</dbReference>
<dbReference type="InterPro" id="IPR001789">
    <property type="entry name" value="Sig_transdc_resp-reg_receiver"/>
</dbReference>
<dbReference type="SMART" id="SM00448">
    <property type="entry name" value="REC"/>
    <property type="match status" value="1"/>
</dbReference>
<reference evidence="11 12" key="1">
    <citation type="submission" date="2020-04" db="EMBL/GenBank/DDBJ databases">
        <title>Paenibacillus algicola sp. nov., a novel marine bacterium producing alginate lyase.</title>
        <authorList>
            <person name="Huang H."/>
        </authorList>
    </citation>
    <scope>NUCLEOTIDE SEQUENCE [LARGE SCALE GENOMIC DNA]</scope>
    <source>
        <strain evidence="11 12">L7-75</strain>
    </source>
</reference>
<dbReference type="EMBL" id="JABBPN010000002">
    <property type="protein sequence ID" value="NMO94711.1"/>
    <property type="molecule type" value="Genomic_DNA"/>
</dbReference>
<gene>
    <name evidence="11" type="ORF">HII30_02765</name>
</gene>
<evidence type="ECO:0000259" key="10">
    <source>
        <dbReference type="PROSITE" id="PS50110"/>
    </source>
</evidence>
<dbReference type="PROSITE" id="PS00041">
    <property type="entry name" value="HTH_ARAC_FAMILY_1"/>
    <property type="match status" value="1"/>
</dbReference>
<dbReference type="InterPro" id="IPR009057">
    <property type="entry name" value="Homeodomain-like_sf"/>
</dbReference>
<comment type="subcellular location">
    <subcellularLocation>
        <location evidence="1">Cytoplasm</location>
    </subcellularLocation>
</comment>
<protein>
    <submittedName>
        <fullName evidence="11">Response regulator</fullName>
    </submittedName>
</protein>
<evidence type="ECO:0000256" key="6">
    <source>
        <dbReference type="ARBA" id="ARBA00023125"/>
    </source>
</evidence>
<comment type="caution">
    <text evidence="11">The sequence shown here is derived from an EMBL/GenBank/DDBJ whole genome shotgun (WGS) entry which is preliminary data.</text>
</comment>
<proteinExistence type="predicted"/>
<feature type="domain" description="Response regulatory" evidence="10">
    <location>
        <begin position="3"/>
        <end position="120"/>
    </location>
</feature>